<evidence type="ECO:0000313" key="7">
    <source>
        <dbReference type="Proteomes" id="UP000196877"/>
    </source>
</evidence>
<proteinExistence type="inferred from homology"/>
<dbReference type="Pfam" id="PF23915">
    <property type="entry name" value="SusG_C"/>
    <property type="match status" value="1"/>
</dbReference>
<dbReference type="InterPro" id="IPR045857">
    <property type="entry name" value="O16G_dom_2"/>
</dbReference>
<dbReference type="InterPro" id="IPR017853">
    <property type="entry name" value="GH"/>
</dbReference>
<comment type="similarity">
    <text evidence="1">Belongs to the glycosyl hydrolase 13 family.</text>
</comment>
<accession>A0ABN5A9T9</accession>
<dbReference type="InterPro" id="IPR012769">
    <property type="entry name" value="Trehalose_TreC"/>
</dbReference>
<dbReference type="EMBL" id="CP021920">
    <property type="protein sequence ID" value="ASB87550.1"/>
    <property type="molecule type" value="Genomic_DNA"/>
</dbReference>
<keyword evidence="3 6" id="KW-0326">Glycosidase</keyword>
<dbReference type="EC" id="3.2.1.93" evidence="4"/>
<dbReference type="Gene3D" id="2.60.40.1180">
    <property type="entry name" value="Golgi alpha-mannosidase II"/>
    <property type="match status" value="1"/>
</dbReference>
<dbReference type="NCBIfam" id="TIGR02403">
    <property type="entry name" value="trehalose_treC"/>
    <property type="match status" value="1"/>
</dbReference>
<dbReference type="PANTHER" id="PTHR10357:SF217">
    <property type="entry name" value="TREHALOSE-6-PHOSPHATE HYDROLASE"/>
    <property type="match status" value="1"/>
</dbReference>
<dbReference type="Pfam" id="PF00128">
    <property type="entry name" value="Alpha-amylase"/>
    <property type="match status" value="1"/>
</dbReference>
<dbReference type="SMART" id="SM00642">
    <property type="entry name" value="Aamy"/>
    <property type="match status" value="1"/>
</dbReference>
<evidence type="ECO:0000259" key="5">
    <source>
        <dbReference type="SMART" id="SM00642"/>
    </source>
</evidence>
<dbReference type="CDD" id="cd11333">
    <property type="entry name" value="AmyAc_SI_OligoGlu_DGase"/>
    <property type="match status" value="1"/>
</dbReference>
<dbReference type="InterPro" id="IPR006047">
    <property type="entry name" value="GH13_cat_dom"/>
</dbReference>
<dbReference type="Gene3D" id="3.90.400.10">
    <property type="entry name" value="Oligo-1,6-glucosidase, Domain 2"/>
    <property type="match status" value="1"/>
</dbReference>
<dbReference type="NCBIfam" id="NF008183">
    <property type="entry name" value="PRK10933.1"/>
    <property type="match status" value="1"/>
</dbReference>
<keyword evidence="2 6" id="KW-0378">Hydrolase</keyword>
<dbReference type="GO" id="GO:0008788">
    <property type="term" value="F:alpha,alpha-phosphotrehalase activity"/>
    <property type="evidence" value="ECO:0007669"/>
    <property type="project" value="UniProtKB-EC"/>
</dbReference>
<evidence type="ECO:0000256" key="2">
    <source>
        <dbReference type="ARBA" id="ARBA00022801"/>
    </source>
</evidence>
<sequence length="583" mass="68485">MGRMLQSLFPFYIERKWWCTNMDMKQQPWWRKAVVYQIYPKSFNDTTGTGVGDLQGIIEKLDYIKELGCDVIWLTPIYESPQHDNGYDISDYYRIHEEYGTLEDVERLLEEAHKLGLKVIMDLVVNHTSTEHRWFKEASSSKDSPYRDFYIWKDPKPDGSQPTNWESKFGGSAWKFDEKTGQYYLHLYDVTQADLNWENEEVRKNVYEMMHFWFEKGIDGFRLDVINVISKDQRFPDDDEGDGRKFYTDGPRVHEFLHEMNRKVFSKYDSMTVGEMSSTTIADCIKYTNPTRQELDMVFNFHHLKADYPNGEKWTLSDFDFLKLKKILSEWQTEMNKGGGWNALFWCNHDQPRIVSRYGDDGKYRKKSAKMLATAIHMLQGTPYIYQGEELGMTNPKFDDISLYRDVESLNMYRLMKEKGIPEEEVIEILKAKSRDNSRTPMQWNAGKNAGFTTGTPWIPIPDNYKDINAEEALRDPDSVFYHYQKLNKLRKECDIITTGDYQLILEDDPALFAYVRSGKNEKLLVINNFYGKETEFRLPEDIDCEGYSAKVLIANDEEIPGQFTNFKVGPYQSIVYHLAKPC</sequence>
<dbReference type="SUPFAM" id="SSF51445">
    <property type="entry name" value="(Trans)glycosidases"/>
    <property type="match status" value="1"/>
</dbReference>
<evidence type="ECO:0000256" key="4">
    <source>
        <dbReference type="NCBIfam" id="TIGR02403"/>
    </source>
</evidence>
<keyword evidence="7" id="KW-1185">Reference proteome</keyword>
<protein>
    <recommendedName>
        <fullName evidence="4">Alpha,alpha-phosphotrehalase</fullName>
        <ecNumber evidence="4">3.2.1.93</ecNumber>
    </recommendedName>
</protein>
<dbReference type="PANTHER" id="PTHR10357">
    <property type="entry name" value="ALPHA-AMYLASE FAMILY MEMBER"/>
    <property type="match status" value="1"/>
</dbReference>
<organism evidence="6 7">
    <name type="scientific">Bacillus sonorensis</name>
    <dbReference type="NCBI Taxonomy" id="119858"/>
    <lineage>
        <taxon>Bacteria</taxon>
        <taxon>Bacillati</taxon>
        <taxon>Bacillota</taxon>
        <taxon>Bacilli</taxon>
        <taxon>Bacillales</taxon>
        <taxon>Bacillaceae</taxon>
        <taxon>Bacillus</taxon>
    </lineage>
</organism>
<feature type="domain" description="Glycosyl hydrolase family 13 catalytic" evidence="5">
    <location>
        <begin position="37"/>
        <end position="439"/>
    </location>
</feature>
<dbReference type="Proteomes" id="UP000196877">
    <property type="component" value="Chromosome"/>
</dbReference>
<evidence type="ECO:0000256" key="1">
    <source>
        <dbReference type="ARBA" id="ARBA00008061"/>
    </source>
</evidence>
<evidence type="ECO:0000313" key="6">
    <source>
        <dbReference type="EMBL" id="ASB87550.1"/>
    </source>
</evidence>
<dbReference type="InterPro" id="IPR056300">
    <property type="entry name" value="SusG-like_C"/>
</dbReference>
<dbReference type="InterPro" id="IPR013780">
    <property type="entry name" value="Glyco_hydro_b"/>
</dbReference>
<name>A0ABN5A9T9_9BACI</name>
<evidence type="ECO:0000256" key="3">
    <source>
        <dbReference type="ARBA" id="ARBA00023295"/>
    </source>
</evidence>
<dbReference type="SUPFAM" id="SSF51011">
    <property type="entry name" value="Glycosyl hydrolase domain"/>
    <property type="match status" value="1"/>
</dbReference>
<dbReference type="Gene3D" id="3.20.20.80">
    <property type="entry name" value="Glycosidases"/>
    <property type="match status" value="1"/>
</dbReference>
<gene>
    <name evidence="6" type="primary">treC</name>
    <name evidence="6" type="ORF">S101395_00996</name>
</gene>
<reference evidence="6 7" key="1">
    <citation type="submission" date="2017-06" db="EMBL/GenBank/DDBJ databases">
        <title>Genome sequence of Bacillus sonorensis strain SRCM101395.</title>
        <authorList>
            <person name="Cho S.H."/>
        </authorList>
    </citation>
    <scope>NUCLEOTIDE SEQUENCE [LARGE SCALE GENOMIC DNA]</scope>
    <source>
        <strain evidence="6 7">SRCM101395</strain>
    </source>
</reference>